<proteinExistence type="predicted"/>
<dbReference type="EMBL" id="SFCI01000089">
    <property type="protein sequence ID" value="TFY82655.1"/>
    <property type="molecule type" value="Genomic_DNA"/>
</dbReference>
<comment type="caution">
    <text evidence="1">The sequence shown here is derived from an EMBL/GenBank/DDBJ whole genome shotgun (WGS) entry which is preliminary data.</text>
</comment>
<reference evidence="1 2" key="1">
    <citation type="submission" date="2019-02" db="EMBL/GenBank/DDBJ databases">
        <title>Genome sequencing of the rare red list fungi Hericium alpestre (H. flagellum).</title>
        <authorList>
            <person name="Buettner E."/>
            <person name="Kellner H."/>
        </authorList>
    </citation>
    <scope>NUCLEOTIDE SEQUENCE [LARGE SCALE GENOMIC DNA]</scope>
    <source>
        <strain evidence="1 2">DSM 108284</strain>
    </source>
</reference>
<gene>
    <name evidence="1" type="ORF">EWM64_g1348</name>
</gene>
<evidence type="ECO:0000313" key="2">
    <source>
        <dbReference type="Proteomes" id="UP000298061"/>
    </source>
</evidence>
<evidence type="ECO:0000313" key="1">
    <source>
        <dbReference type="EMBL" id="TFY82655.1"/>
    </source>
</evidence>
<name>A0A4Z0A7D8_9AGAM</name>
<keyword evidence="2" id="KW-1185">Reference proteome</keyword>
<sequence>MPWTEAAIALINASGLGTVVPSSWMLSEGGKVVPFEYVFQRPGEGNGSLSVGEEATLEILDDVFKVIQNYDLGGVLGLCSRPAGEIPSTLEFTVGRANINILNQATN</sequence>
<protein>
    <submittedName>
        <fullName evidence="1">Uncharacterized protein</fullName>
    </submittedName>
</protein>
<dbReference type="Proteomes" id="UP000298061">
    <property type="component" value="Unassembled WGS sequence"/>
</dbReference>
<dbReference type="AlphaFoldDB" id="A0A4Z0A7D8"/>
<accession>A0A4Z0A7D8</accession>
<organism evidence="1 2">
    <name type="scientific">Hericium alpestre</name>
    <dbReference type="NCBI Taxonomy" id="135208"/>
    <lineage>
        <taxon>Eukaryota</taxon>
        <taxon>Fungi</taxon>
        <taxon>Dikarya</taxon>
        <taxon>Basidiomycota</taxon>
        <taxon>Agaricomycotina</taxon>
        <taxon>Agaricomycetes</taxon>
        <taxon>Russulales</taxon>
        <taxon>Hericiaceae</taxon>
        <taxon>Hericium</taxon>
    </lineage>
</organism>
<feature type="non-terminal residue" evidence="1">
    <location>
        <position position="107"/>
    </location>
</feature>
<dbReference type="OrthoDB" id="2322999at2759"/>